<feature type="domain" description="Cytidyltransferase-like" evidence="12">
    <location>
        <begin position="19"/>
        <end position="181"/>
    </location>
</feature>
<comment type="similarity">
    <text evidence="3 11">Belongs to the NadD family.</text>
</comment>
<comment type="caution">
    <text evidence="13">The sequence shown here is derived from an EMBL/GenBank/DDBJ whole genome shotgun (WGS) entry which is preliminary data.</text>
</comment>
<evidence type="ECO:0000256" key="6">
    <source>
        <dbReference type="ARBA" id="ARBA00022695"/>
    </source>
</evidence>
<evidence type="ECO:0000256" key="4">
    <source>
        <dbReference type="ARBA" id="ARBA00022642"/>
    </source>
</evidence>
<evidence type="ECO:0000313" key="14">
    <source>
        <dbReference type="Proteomes" id="UP000091969"/>
    </source>
</evidence>
<dbReference type="CDD" id="cd02165">
    <property type="entry name" value="NMNAT"/>
    <property type="match status" value="1"/>
</dbReference>
<keyword evidence="8 11" id="KW-0067">ATP-binding</keyword>
<dbReference type="AlphaFoldDB" id="A0A1A6DTX0"/>
<dbReference type="UniPathway" id="UPA00253">
    <property type="reaction ID" value="UER00332"/>
</dbReference>
<evidence type="ECO:0000256" key="5">
    <source>
        <dbReference type="ARBA" id="ARBA00022679"/>
    </source>
</evidence>
<dbReference type="NCBIfam" id="TIGR00125">
    <property type="entry name" value="cyt_tran_rel"/>
    <property type="match status" value="1"/>
</dbReference>
<protein>
    <recommendedName>
        <fullName evidence="11">Probable nicotinate-nucleotide adenylyltransferase</fullName>
        <ecNumber evidence="11">2.7.7.18</ecNumber>
    </recommendedName>
    <alternativeName>
        <fullName evidence="11">Deamido-NAD(+) diphosphorylase</fullName>
    </alternativeName>
    <alternativeName>
        <fullName evidence="11">Deamido-NAD(+) pyrophosphorylase</fullName>
    </alternativeName>
    <alternativeName>
        <fullName evidence="11">Nicotinate mononucleotide adenylyltransferase</fullName>
        <shortName evidence="11">NaMN adenylyltransferase</shortName>
    </alternativeName>
</protein>
<dbReference type="NCBIfam" id="TIGR00482">
    <property type="entry name" value="nicotinate (nicotinamide) nucleotide adenylyltransferase"/>
    <property type="match status" value="1"/>
</dbReference>
<keyword evidence="5 11" id="KW-0808">Transferase</keyword>
<evidence type="ECO:0000256" key="9">
    <source>
        <dbReference type="ARBA" id="ARBA00023027"/>
    </source>
</evidence>
<keyword evidence="7 11" id="KW-0547">Nucleotide-binding</keyword>
<dbReference type="InterPro" id="IPR005248">
    <property type="entry name" value="NadD/NMNAT"/>
</dbReference>
<dbReference type="PANTHER" id="PTHR39321">
    <property type="entry name" value="NICOTINATE-NUCLEOTIDE ADENYLYLTRANSFERASE-RELATED"/>
    <property type="match status" value="1"/>
</dbReference>
<dbReference type="STRING" id="1101373.A9O67_08595"/>
<evidence type="ECO:0000313" key="13">
    <source>
        <dbReference type="EMBL" id="OBS30121.1"/>
    </source>
</evidence>
<dbReference type="GO" id="GO:0009435">
    <property type="term" value="P:NAD+ biosynthetic process"/>
    <property type="evidence" value="ECO:0007669"/>
    <property type="project" value="UniProtKB-UniRule"/>
</dbReference>
<dbReference type="InterPro" id="IPR014729">
    <property type="entry name" value="Rossmann-like_a/b/a_fold"/>
</dbReference>
<dbReference type="Proteomes" id="UP000091969">
    <property type="component" value="Unassembled WGS sequence"/>
</dbReference>
<evidence type="ECO:0000256" key="3">
    <source>
        <dbReference type="ARBA" id="ARBA00009014"/>
    </source>
</evidence>
<evidence type="ECO:0000256" key="10">
    <source>
        <dbReference type="ARBA" id="ARBA00048721"/>
    </source>
</evidence>
<dbReference type="Gene3D" id="3.40.50.620">
    <property type="entry name" value="HUPs"/>
    <property type="match status" value="1"/>
</dbReference>
<dbReference type="Pfam" id="PF01467">
    <property type="entry name" value="CTP_transf_like"/>
    <property type="match status" value="1"/>
</dbReference>
<evidence type="ECO:0000256" key="1">
    <source>
        <dbReference type="ARBA" id="ARBA00002324"/>
    </source>
</evidence>
<dbReference type="PANTHER" id="PTHR39321:SF3">
    <property type="entry name" value="PHOSPHOPANTETHEINE ADENYLYLTRANSFERASE"/>
    <property type="match status" value="1"/>
</dbReference>
<keyword evidence="14" id="KW-1185">Reference proteome</keyword>
<accession>A0A1A6DTX0</accession>
<proteinExistence type="inferred from homology"/>
<sequence>MAVTGSAPVCAPAARRIGVYGGAFDPPHRAHRALAEAALRQLSLDTLLILPTGQAWHKARPLTDARHRLAMCRLAFADLPGVVVDGREIARDGPTYTVDTLAELRAEHPGAALFVVMGADQWLAFRTWRRWEDILRWATVAVANRPLVGGSAPLPDLAQVGLPFVALDLPPTDLSATAVRDQWRQANRPSGARDATPAPDGAALVPPAVARYISDHRLYAATHGPAA</sequence>
<evidence type="ECO:0000256" key="7">
    <source>
        <dbReference type="ARBA" id="ARBA00022741"/>
    </source>
</evidence>
<dbReference type="SUPFAM" id="SSF52374">
    <property type="entry name" value="Nucleotidylyl transferase"/>
    <property type="match status" value="1"/>
</dbReference>
<reference evidence="13 14" key="1">
    <citation type="submission" date="2016-06" db="EMBL/GenBank/DDBJ databases">
        <title>Genome sequence of Tepidimonas fonticaldi PL17.</title>
        <authorList>
            <person name="Pinnaka A.K."/>
        </authorList>
    </citation>
    <scope>NUCLEOTIDE SEQUENCE [LARGE SCALE GENOMIC DNA]</scope>
    <source>
        <strain evidence="13 14">PL17</strain>
    </source>
</reference>
<comment type="catalytic activity">
    <reaction evidence="10 11">
        <text>nicotinate beta-D-ribonucleotide + ATP + H(+) = deamido-NAD(+) + diphosphate</text>
        <dbReference type="Rhea" id="RHEA:22860"/>
        <dbReference type="ChEBI" id="CHEBI:15378"/>
        <dbReference type="ChEBI" id="CHEBI:30616"/>
        <dbReference type="ChEBI" id="CHEBI:33019"/>
        <dbReference type="ChEBI" id="CHEBI:57502"/>
        <dbReference type="ChEBI" id="CHEBI:58437"/>
        <dbReference type="EC" id="2.7.7.18"/>
    </reaction>
</comment>
<evidence type="ECO:0000256" key="11">
    <source>
        <dbReference type="HAMAP-Rule" id="MF_00244"/>
    </source>
</evidence>
<name>A0A1A6DTX0_9BURK</name>
<dbReference type="EC" id="2.7.7.18" evidence="11"/>
<evidence type="ECO:0000256" key="8">
    <source>
        <dbReference type="ARBA" id="ARBA00022840"/>
    </source>
</evidence>
<dbReference type="HAMAP" id="MF_00244">
    <property type="entry name" value="NaMN_adenylyltr"/>
    <property type="match status" value="1"/>
</dbReference>
<evidence type="ECO:0000256" key="2">
    <source>
        <dbReference type="ARBA" id="ARBA00005019"/>
    </source>
</evidence>
<dbReference type="GO" id="GO:0005524">
    <property type="term" value="F:ATP binding"/>
    <property type="evidence" value="ECO:0007669"/>
    <property type="project" value="UniProtKB-KW"/>
</dbReference>
<comment type="pathway">
    <text evidence="2 11">Cofactor biosynthesis; NAD(+) biosynthesis; deamido-NAD(+) from nicotinate D-ribonucleotide: step 1/1.</text>
</comment>
<evidence type="ECO:0000259" key="12">
    <source>
        <dbReference type="Pfam" id="PF01467"/>
    </source>
</evidence>
<organism evidence="13 14">
    <name type="scientific">Tepidimonas fonticaldi</name>
    <dbReference type="NCBI Taxonomy" id="1101373"/>
    <lineage>
        <taxon>Bacteria</taxon>
        <taxon>Pseudomonadati</taxon>
        <taxon>Pseudomonadota</taxon>
        <taxon>Betaproteobacteria</taxon>
        <taxon>Burkholderiales</taxon>
        <taxon>Tepidimonas</taxon>
    </lineage>
</organism>
<dbReference type="InterPro" id="IPR004821">
    <property type="entry name" value="Cyt_trans-like"/>
</dbReference>
<comment type="function">
    <text evidence="1 11">Catalyzes the reversible adenylation of nicotinate mononucleotide (NaMN) to nicotinic acid adenine dinucleotide (NaAD).</text>
</comment>
<keyword evidence="9 11" id="KW-0520">NAD</keyword>
<keyword evidence="4 11" id="KW-0662">Pyridine nucleotide biosynthesis</keyword>
<gene>
    <name evidence="11" type="primary">nadD</name>
    <name evidence="13" type="ORF">A9O67_08595</name>
</gene>
<keyword evidence="6 11" id="KW-0548">Nucleotidyltransferase</keyword>
<dbReference type="GO" id="GO:0004515">
    <property type="term" value="F:nicotinate-nucleotide adenylyltransferase activity"/>
    <property type="evidence" value="ECO:0007669"/>
    <property type="project" value="UniProtKB-UniRule"/>
</dbReference>
<dbReference type="EMBL" id="LZDH01000065">
    <property type="protein sequence ID" value="OBS30121.1"/>
    <property type="molecule type" value="Genomic_DNA"/>
</dbReference>